<protein>
    <submittedName>
        <fullName evidence="1">Uncharacterized protein</fullName>
    </submittedName>
</protein>
<evidence type="ECO:0000313" key="1">
    <source>
        <dbReference type="EMBL" id="KAH8079066.1"/>
    </source>
</evidence>
<organism evidence="1 2">
    <name type="scientific">Cristinia sonorae</name>
    <dbReference type="NCBI Taxonomy" id="1940300"/>
    <lineage>
        <taxon>Eukaryota</taxon>
        <taxon>Fungi</taxon>
        <taxon>Dikarya</taxon>
        <taxon>Basidiomycota</taxon>
        <taxon>Agaricomycotina</taxon>
        <taxon>Agaricomycetes</taxon>
        <taxon>Agaricomycetidae</taxon>
        <taxon>Agaricales</taxon>
        <taxon>Pleurotineae</taxon>
        <taxon>Stephanosporaceae</taxon>
        <taxon>Cristinia</taxon>
    </lineage>
</organism>
<comment type="caution">
    <text evidence="1">The sequence shown here is derived from an EMBL/GenBank/DDBJ whole genome shotgun (WGS) entry which is preliminary data.</text>
</comment>
<dbReference type="AlphaFoldDB" id="A0A8K0UG09"/>
<keyword evidence="2" id="KW-1185">Reference proteome</keyword>
<sequence>MHCVASANFLSRFGIYGWPVFGLVTLRSKAIIMMTMVAPEARVSGQSMLASPVRSGMGQGDAPKHKSYVIDRGCTQYNLNLKDAGNFFHLTPILTRKESRYTRCCLTKVRMKPATYDLKLRAGNLP</sequence>
<evidence type="ECO:0000313" key="2">
    <source>
        <dbReference type="Proteomes" id="UP000813824"/>
    </source>
</evidence>
<dbReference type="EMBL" id="JAEVFJ010000057">
    <property type="protein sequence ID" value="KAH8079066.1"/>
    <property type="molecule type" value="Genomic_DNA"/>
</dbReference>
<name>A0A8K0UG09_9AGAR</name>
<accession>A0A8K0UG09</accession>
<dbReference type="Proteomes" id="UP000813824">
    <property type="component" value="Unassembled WGS sequence"/>
</dbReference>
<reference evidence="1" key="1">
    <citation type="journal article" date="2021" name="New Phytol.">
        <title>Evolutionary innovations through gain and loss of genes in the ectomycorrhizal Boletales.</title>
        <authorList>
            <person name="Wu G."/>
            <person name="Miyauchi S."/>
            <person name="Morin E."/>
            <person name="Kuo A."/>
            <person name="Drula E."/>
            <person name="Varga T."/>
            <person name="Kohler A."/>
            <person name="Feng B."/>
            <person name="Cao Y."/>
            <person name="Lipzen A."/>
            <person name="Daum C."/>
            <person name="Hundley H."/>
            <person name="Pangilinan J."/>
            <person name="Johnson J."/>
            <person name="Barry K."/>
            <person name="LaButti K."/>
            <person name="Ng V."/>
            <person name="Ahrendt S."/>
            <person name="Min B."/>
            <person name="Choi I.G."/>
            <person name="Park H."/>
            <person name="Plett J.M."/>
            <person name="Magnuson J."/>
            <person name="Spatafora J.W."/>
            <person name="Nagy L.G."/>
            <person name="Henrissat B."/>
            <person name="Grigoriev I.V."/>
            <person name="Yang Z.L."/>
            <person name="Xu J."/>
            <person name="Martin F.M."/>
        </authorList>
    </citation>
    <scope>NUCLEOTIDE SEQUENCE</scope>
    <source>
        <strain evidence="1">KKN 215</strain>
    </source>
</reference>
<proteinExistence type="predicted"/>
<gene>
    <name evidence="1" type="ORF">BXZ70DRAFT_911100</name>
</gene>